<dbReference type="Gene3D" id="3.40.1190.20">
    <property type="match status" value="1"/>
</dbReference>
<dbReference type="GO" id="GO:0016301">
    <property type="term" value="F:kinase activity"/>
    <property type="evidence" value="ECO:0007669"/>
    <property type="project" value="UniProtKB-KW"/>
</dbReference>
<evidence type="ECO:0000259" key="3">
    <source>
        <dbReference type="Pfam" id="PF00294"/>
    </source>
</evidence>
<evidence type="ECO:0000313" key="5">
    <source>
        <dbReference type="Proteomes" id="UP000219329"/>
    </source>
</evidence>
<evidence type="ECO:0000313" key="4">
    <source>
        <dbReference type="EMBL" id="PDH33978.1"/>
    </source>
</evidence>
<accession>A0A2A5WCI1</accession>
<evidence type="ECO:0000256" key="1">
    <source>
        <dbReference type="ARBA" id="ARBA00022679"/>
    </source>
</evidence>
<evidence type="ECO:0000256" key="2">
    <source>
        <dbReference type="ARBA" id="ARBA00022777"/>
    </source>
</evidence>
<dbReference type="PANTHER" id="PTHR10584:SF166">
    <property type="entry name" value="RIBOKINASE"/>
    <property type="match status" value="1"/>
</dbReference>
<keyword evidence="2" id="KW-0418">Kinase</keyword>
<dbReference type="SUPFAM" id="SSF53613">
    <property type="entry name" value="Ribokinase-like"/>
    <property type="match status" value="1"/>
</dbReference>
<sequence>MNNSIKIACLGESKVQQLSHDDGSQSFACFGDALTTAIYLVRSGLEVSFISVLKDLGKKIICKSWQEEGLNTDLVLTGDNHAFFSSGDFESIQLKLSEFDFVYLTGNILLLLDDAGIEKLIQLLVSLRKRGGKVIFDSNHSSKNWSSDDLARAVYTKFLQVTDVSLPSFVDEADLFQDRAVEDLIARHHAFGIREVVVKNGTGANWLSTKPDKKPREFPLESIQKAIDNSGVGDAFNAAYLATRLSGQSYCSSIKQGQLLAAEVVVNSGAILPNS</sequence>
<reference evidence="4 5" key="1">
    <citation type="submission" date="2017-08" db="EMBL/GenBank/DDBJ databases">
        <title>Fine stratification of microbial communities through a metagenomic profile of the photic zone.</title>
        <authorList>
            <person name="Haro-Moreno J.M."/>
            <person name="Lopez-Perez M."/>
            <person name="De La Torre J."/>
            <person name="Picazo A."/>
            <person name="Camacho A."/>
            <person name="Rodriguez-Valera F."/>
        </authorList>
    </citation>
    <scope>NUCLEOTIDE SEQUENCE [LARGE SCALE GENOMIC DNA]</scope>
    <source>
        <strain evidence="4">MED-G28</strain>
    </source>
</reference>
<dbReference type="AlphaFoldDB" id="A0A2A5WCI1"/>
<comment type="caution">
    <text evidence="4">The sequence shown here is derived from an EMBL/GenBank/DDBJ whole genome shotgun (WGS) entry which is preliminary data.</text>
</comment>
<keyword evidence="1" id="KW-0808">Transferase</keyword>
<dbReference type="InterPro" id="IPR011611">
    <property type="entry name" value="PfkB_dom"/>
</dbReference>
<protein>
    <recommendedName>
        <fullName evidence="3">Carbohydrate kinase PfkB domain-containing protein</fullName>
    </recommendedName>
</protein>
<name>A0A2A5WCI1_9GAMM</name>
<proteinExistence type="predicted"/>
<organism evidence="4 5">
    <name type="scientific">OM182 bacterium MED-G28</name>
    <dbReference type="NCBI Taxonomy" id="1986256"/>
    <lineage>
        <taxon>Bacteria</taxon>
        <taxon>Pseudomonadati</taxon>
        <taxon>Pseudomonadota</taxon>
        <taxon>Gammaproteobacteria</taxon>
        <taxon>OMG group</taxon>
        <taxon>OM182 clade</taxon>
    </lineage>
</organism>
<dbReference type="InterPro" id="IPR029056">
    <property type="entry name" value="Ribokinase-like"/>
</dbReference>
<feature type="domain" description="Carbohydrate kinase PfkB" evidence="3">
    <location>
        <begin position="88"/>
        <end position="273"/>
    </location>
</feature>
<dbReference type="EMBL" id="NTJZ01000005">
    <property type="protein sequence ID" value="PDH33978.1"/>
    <property type="molecule type" value="Genomic_DNA"/>
</dbReference>
<dbReference type="PANTHER" id="PTHR10584">
    <property type="entry name" value="SUGAR KINASE"/>
    <property type="match status" value="1"/>
</dbReference>
<dbReference type="Pfam" id="PF00294">
    <property type="entry name" value="PfkB"/>
    <property type="match status" value="1"/>
</dbReference>
<gene>
    <name evidence="4" type="ORF">CNF02_06375</name>
</gene>
<dbReference type="Proteomes" id="UP000219329">
    <property type="component" value="Unassembled WGS sequence"/>
</dbReference>